<dbReference type="Proteomes" id="UP001601303">
    <property type="component" value="Unassembled WGS sequence"/>
</dbReference>
<evidence type="ECO:0000256" key="1">
    <source>
        <dbReference type="SAM" id="MobiDB-lite"/>
    </source>
</evidence>
<proteinExistence type="predicted"/>
<feature type="region of interest" description="Disordered" evidence="1">
    <location>
        <begin position="96"/>
        <end position="120"/>
    </location>
</feature>
<gene>
    <name evidence="3" type="ORF">ACFYNQ_46025</name>
</gene>
<accession>A0ABW6MIA3</accession>
<keyword evidence="4" id="KW-1185">Reference proteome</keyword>
<evidence type="ECO:0000259" key="2">
    <source>
        <dbReference type="Pfam" id="PF14062"/>
    </source>
</evidence>
<evidence type="ECO:0000313" key="3">
    <source>
        <dbReference type="EMBL" id="MFE9605882.1"/>
    </source>
</evidence>
<feature type="domain" description="DUF4253" evidence="2">
    <location>
        <begin position="164"/>
        <end position="268"/>
    </location>
</feature>
<evidence type="ECO:0000313" key="4">
    <source>
        <dbReference type="Proteomes" id="UP001601303"/>
    </source>
</evidence>
<sequence>MVFPLPDELSLPSGRFETRGEVEVWFADKLPDDIAELWPRLLERAEVDGLYPFICRRDDPYRSEDLSTVDAVRLDTELAADFAEYRRRRLPYWSSPPTTDALPDDDDPDDIAPWPHDPGPPFDSWPGLAPAEPVTGAGVSPAEAAGWAVAELLRTEPFVRTCQLALVPARRSADVPAIVGWAAGAPLPLLCALLRSWEARFGARVVSGFGGALTVSVARPPLDLAQAERLALEHVLSTADNIVDDPPTPFPDYANELPGRHLWRFWWD</sequence>
<comment type="caution">
    <text evidence="3">The sequence shown here is derived from an EMBL/GenBank/DDBJ whole genome shotgun (WGS) entry which is preliminary data.</text>
</comment>
<reference evidence="3 4" key="1">
    <citation type="submission" date="2024-10" db="EMBL/GenBank/DDBJ databases">
        <title>The Natural Products Discovery Center: Release of the First 8490 Sequenced Strains for Exploring Actinobacteria Biosynthetic Diversity.</title>
        <authorList>
            <person name="Kalkreuter E."/>
            <person name="Kautsar S.A."/>
            <person name="Yang D."/>
            <person name="Bader C.D."/>
            <person name="Teijaro C.N."/>
            <person name="Fluegel L."/>
            <person name="Davis C.M."/>
            <person name="Simpson J.R."/>
            <person name="Lauterbach L."/>
            <person name="Steele A.D."/>
            <person name="Gui C."/>
            <person name="Meng S."/>
            <person name="Li G."/>
            <person name="Viehrig K."/>
            <person name="Ye F."/>
            <person name="Su P."/>
            <person name="Kiefer A.F."/>
            <person name="Nichols A."/>
            <person name="Cepeda A.J."/>
            <person name="Yan W."/>
            <person name="Fan B."/>
            <person name="Jiang Y."/>
            <person name="Adhikari A."/>
            <person name="Zheng C.-J."/>
            <person name="Schuster L."/>
            <person name="Cowan T.M."/>
            <person name="Smanski M.J."/>
            <person name="Chevrette M.G."/>
            <person name="De Carvalho L.P.S."/>
            <person name="Shen B."/>
        </authorList>
    </citation>
    <scope>NUCLEOTIDE SEQUENCE [LARGE SCALE GENOMIC DNA]</scope>
    <source>
        <strain evidence="3 4">NPDC006488</strain>
    </source>
</reference>
<dbReference type="EMBL" id="JBIAHM010000021">
    <property type="protein sequence ID" value="MFE9605882.1"/>
    <property type="molecule type" value="Genomic_DNA"/>
</dbReference>
<name>A0ABW6MIA3_9ACTN</name>
<dbReference type="InterPro" id="IPR025349">
    <property type="entry name" value="DUF4253"/>
</dbReference>
<organism evidence="3 4">
    <name type="scientific">Streptomyces hokutonensis</name>
    <dbReference type="NCBI Taxonomy" id="1306990"/>
    <lineage>
        <taxon>Bacteria</taxon>
        <taxon>Bacillati</taxon>
        <taxon>Actinomycetota</taxon>
        <taxon>Actinomycetes</taxon>
        <taxon>Kitasatosporales</taxon>
        <taxon>Streptomycetaceae</taxon>
        <taxon>Streptomyces</taxon>
    </lineage>
</organism>
<protein>
    <submittedName>
        <fullName evidence="3">DUF4253 domain-containing protein</fullName>
    </submittedName>
</protein>
<dbReference type="Pfam" id="PF14062">
    <property type="entry name" value="DUF4253"/>
    <property type="match status" value="1"/>
</dbReference>
<dbReference type="RefSeq" id="WP_388114612.1">
    <property type="nucleotide sequence ID" value="NZ_JBIAHM010000021.1"/>
</dbReference>